<dbReference type="AlphaFoldDB" id="A0A0P0X2I7"/>
<reference evidence="3" key="2">
    <citation type="journal article" date="2008" name="Nucleic Acids Res.">
        <title>The rice annotation project database (RAP-DB): 2008 update.</title>
        <authorList>
            <consortium name="The rice annotation project (RAP)"/>
        </authorList>
    </citation>
    <scope>GENOME REANNOTATION</scope>
    <source>
        <strain evidence="3">cv. Nipponbare</strain>
    </source>
</reference>
<sequence length="114" mass="12748">MIRRPLAEKVAIYNKAVLDKQEEQKKLDEALSAPEDPRTAQLELLPLLGKNLPDLNVTVYDRRSARIRNAYNGQRVAEAVQSSSGSDKCSRTTKRVIHERSCPANQSEGTRETG</sequence>
<dbReference type="Proteomes" id="UP000000763">
    <property type="component" value="Chromosome 7"/>
</dbReference>
<name>A0A0P0X2I7_ORYSJ</name>
<feature type="region of interest" description="Disordered" evidence="1">
    <location>
        <begin position="75"/>
        <end position="114"/>
    </location>
</feature>
<reference evidence="3" key="1">
    <citation type="journal article" date="2005" name="Nature">
        <title>The map-based sequence of the rice genome.</title>
        <authorList>
            <consortium name="International rice genome sequencing project (IRGSP)"/>
            <person name="Matsumoto T."/>
            <person name="Wu J."/>
            <person name="Kanamori H."/>
            <person name="Katayose Y."/>
            <person name="Fujisawa M."/>
            <person name="Namiki N."/>
            <person name="Mizuno H."/>
            <person name="Yamamoto K."/>
            <person name="Antonio B.A."/>
            <person name="Baba T."/>
            <person name="Sakata K."/>
            <person name="Nagamura Y."/>
            <person name="Aoki H."/>
            <person name="Arikawa K."/>
            <person name="Arita K."/>
            <person name="Bito T."/>
            <person name="Chiden Y."/>
            <person name="Fujitsuka N."/>
            <person name="Fukunaka R."/>
            <person name="Hamada M."/>
            <person name="Harada C."/>
            <person name="Hayashi A."/>
            <person name="Hijishita S."/>
            <person name="Honda M."/>
            <person name="Hosokawa S."/>
            <person name="Ichikawa Y."/>
            <person name="Idonuma A."/>
            <person name="Iijima M."/>
            <person name="Ikeda M."/>
            <person name="Ikeno M."/>
            <person name="Ito K."/>
            <person name="Ito S."/>
            <person name="Ito T."/>
            <person name="Ito Y."/>
            <person name="Ito Y."/>
            <person name="Iwabuchi A."/>
            <person name="Kamiya K."/>
            <person name="Karasawa W."/>
            <person name="Kurita K."/>
            <person name="Katagiri S."/>
            <person name="Kikuta A."/>
            <person name="Kobayashi H."/>
            <person name="Kobayashi N."/>
            <person name="Machita K."/>
            <person name="Maehara T."/>
            <person name="Masukawa M."/>
            <person name="Mizubayashi T."/>
            <person name="Mukai Y."/>
            <person name="Nagasaki H."/>
            <person name="Nagata Y."/>
            <person name="Naito S."/>
            <person name="Nakashima M."/>
            <person name="Nakama Y."/>
            <person name="Nakamichi Y."/>
            <person name="Nakamura M."/>
            <person name="Meguro A."/>
            <person name="Negishi M."/>
            <person name="Ohta I."/>
            <person name="Ohta T."/>
            <person name="Okamoto M."/>
            <person name="Ono N."/>
            <person name="Saji S."/>
            <person name="Sakaguchi M."/>
            <person name="Sakai K."/>
            <person name="Shibata M."/>
            <person name="Shimokawa T."/>
            <person name="Song J."/>
            <person name="Takazaki Y."/>
            <person name="Terasawa K."/>
            <person name="Tsugane M."/>
            <person name="Tsuji K."/>
            <person name="Ueda S."/>
            <person name="Waki K."/>
            <person name="Yamagata H."/>
            <person name="Yamamoto M."/>
            <person name="Yamamoto S."/>
            <person name="Yamane H."/>
            <person name="Yoshiki S."/>
            <person name="Yoshihara R."/>
            <person name="Yukawa K."/>
            <person name="Zhong H."/>
            <person name="Yano M."/>
            <person name="Yuan Q."/>
            <person name="Ouyang S."/>
            <person name="Liu J."/>
            <person name="Jones K.M."/>
            <person name="Gansberger K."/>
            <person name="Moffat K."/>
            <person name="Hill J."/>
            <person name="Bera J."/>
            <person name="Fadrosh D."/>
            <person name="Jin S."/>
            <person name="Johri S."/>
            <person name="Kim M."/>
            <person name="Overton L."/>
            <person name="Reardon M."/>
            <person name="Tsitrin T."/>
            <person name="Vuong H."/>
            <person name="Weaver B."/>
            <person name="Ciecko A."/>
            <person name="Tallon L."/>
            <person name="Jackson J."/>
            <person name="Pai G."/>
            <person name="Aken S.V."/>
            <person name="Utterback T."/>
            <person name="Reidmuller S."/>
            <person name="Feldblyum T."/>
            <person name="Hsiao J."/>
            <person name="Zismann V."/>
            <person name="Iobst S."/>
            <person name="de Vazeille A.R."/>
            <person name="Buell C.R."/>
            <person name="Ying K."/>
            <person name="Li Y."/>
            <person name="Lu T."/>
            <person name="Huang Y."/>
            <person name="Zhao Q."/>
            <person name="Feng Q."/>
            <person name="Zhang L."/>
            <person name="Zhu J."/>
            <person name="Weng Q."/>
            <person name="Mu J."/>
            <person name="Lu Y."/>
            <person name="Fan D."/>
            <person name="Liu Y."/>
            <person name="Guan J."/>
            <person name="Zhang Y."/>
            <person name="Yu S."/>
            <person name="Liu X."/>
            <person name="Zhang Y."/>
            <person name="Hong G."/>
            <person name="Han B."/>
            <person name="Choisne N."/>
            <person name="Demange N."/>
            <person name="Orjeda G."/>
            <person name="Samain S."/>
            <person name="Cattolico L."/>
            <person name="Pelletier E."/>
            <person name="Couloux A."/>
            <person name="Segurens B."/>
            <person name="Wincker P."/>
            <person name="D'Hont A."/>
            <person name="Scarpelli C."/>
            <person name="Weissenbach J."/>
            <person name="Salanoubat M."/>
            <person name="Quetier F."/>
            <person name="Yu Y."/>
            <person name="Kim H.R."/>
            <person name="Rambo T."/>
            <person name="Currie J."/>
            <person name="Collura K."/>
            <person name="Luo M."/>
            <person name="Yang T."/>
            <person name="Ammiraju J.S.S."/>
            <person name="Engler F."/>
            <person name="Soderlund C."/>
            <person name="Wing R.A."/>
            <person name="Palmer L.E."/>
            <person name="de la Bastide M."/>
            <person name="Spiegel L."/>
            <person name="Nascimento L."/>
            <person name="Zutavern T."/>
            <person name="O'Shaughnessy A."/>
            <person name="Dike S."/>
            <person name="Dedhia N."/>
            <person name="Preston R."/>
            <person name="Balija V."/>
            <person name="McCombie W.R."/>
            <person name="Chow T."/>
            <person name="Chen H."/>
            <person name="Chung M."/>
            <person name="Chen C."/>
            <person name="Shaw J."/>
            <person name="Wu H."/>
            <person name="Hsiao K."/>
            <person name="Chao Y."/>
            <person name="Chu M."/>
            <person name="Cheng C."/>
            <person name="Hour A."/>
            <person name="Lee P."/>
            <person name="Lin S."/>
            <person name="Lin Y."/>
            <person name="Liou J."/>
            <person name="Liu S."/>
            <person name="Hsing Y."/>
            <person name="Raghuvanshi S."/>
            <person name="Mohanty A."/>
            <person name="Bharti A.K."/>
            <person name="Gaur A."/>
            <person name="Gupta V."/>
            <person name="Kumar D."/>
            <person name="Ravi V."/>
            <person name="Vij S."/>
            <person name="Kapur A."/>
            <person name="Khurana P."/>
            <person name="Khurana P."/>
            <person name="Khurana J.P."/>
            <person name="Tyagi A.K."/>
            <person name="Gaikwad K."/>
            <person name="Singh A."/>
            <person name="Dalal V."/>
            <person name="Srivastava S."/>
            <person name="Dixit A."/>
            <person name="Pal A.K."/>
            <person name="Ghazi I.A."/>
            <person name="Yadav M."/>
            <person name="Pandit A."/>
            <person name="Bhargava A."/>
            <person name="Sureshbabu K."/>
            <person name="Batra K."/>
            <person name="Sharma T.R."/>
            <person name="Mohapatra T."/>
            <person name="Singh N.K."/>
            <person name="Messing J."/>
            <person name="Nelson A.B."/>
            <person name="Fuks G."/>
            <person name="Kavchok S."/>
            <person name="Keizer G."/>
            <person name="Linton E."/>
            <person name="Llaca V."/>
            <person name="Song R."/>
            <person name="Tanyolac B."/>
            <person name="Young S."/>
            <person name="Ho-Il K."/>
            <person name="Hahn J.H."/>
            <person name="Sangsakoo G."/>
            <person name="Vanavichit A."/>
            <person name="de Mattos Luiz.A.T."/>
            <person name="Zimmer P.D."/>
            <person name="Malone G."/>
            <person name="Dellagostin O."/>
            <person name="de Oliveira A.C."/>
            <person name="Bevan M."/>
            <person name="Bancroft I."/>
            <person name="Minx P."/>
            <person name="Cordum H."/>
            <person name="Wilson R."/>
            <person name="Cheng Z."/>
            <person name="Jin W."/>
            <person name="Jiang J."/>
            <person name="Leong S.A."/>
            <person name="Iwama H."/>
            <person name="Gojobori T."/>
            <person name="Itoh T."/>
            <person name="Niimura Y."/>
            <person name="Fujii Y."/>
            <person name="Habara T."/>
            <person name="Sakai H."/>
            <person name="Sato Y."/>
            <person name="Wilson G."/>
            <person name="Kumar K."/>
            <person name="McCouch S."/>
            <person name="Juretic N."/>
            <person name="Hoen D."/>
            <person name="Wright S."/>
            <person name="Bruskiewich R."/>
            <person name="Bureau T."/>
            <person name="Miyao A."/>
            <person name="Hirochika H."/>
            <person name="Nishikawa T."/>
            <person name="Kadowaki K."/>
            <person name="Sugiura M."/>
            <person name="Burr B."/>
            <person name="Sasaki T."/>
        </authorList>
    </citation>
    <scope>NUCLEOTIDE SEQUENCE [LARGE SCALE GENOMIC DNA]</scope>
    <source>
        <strain evidence="3">cv. Nipponbare</strain>
    </source>
</reference>
<evidence type="ECO:0000256" key="1">
    <source>
        <dbReference type="SAM" id="MobiDB-lite"/>
    </source>
</evidence>
<organism evidence="2 3">
    <name type="scientific">Oryza sativa subsp. japonica</name>
    <name type="common">Rice</name>
    <dbReference type="NCBI Taxonomy" id="39947"/>
    <lineage>
        <taxon>Eukaryota</taxon>
        <taxon>Viridiplantae</taxon>
        <taxon>Streptophyta</taxon>
        <taxon>Embryophyta</taxon>
        <taxon>Tracheophyta</taxon>
        <taxon>Spermatophyta</taxon>
        <taxon>Magnoliopsida</taxon>
        <taxon>Liliopsida</taxon>
        <taxon>Poales</taxon>
        <taxon>Poaceae</taxon>
        <taxon>BOP clade</taxon>
        <taxon>Oryzoideae</taxon>
        <taxon>Oryzeae</taxon>
        <taxon>Oryzinae</taxon>
        <taxon>Oryza</taxon>
        <taxon>Oryza sativa</taxon>
    </lineage>
</organism>
<evidence type="ECO:0000313" key="2">
    <source>
        <dbReference type="EMBL" id="BAC57350.1"/>
    </source>
</evidence>
<evidence type="ECO:0000313" key="3">
    <source>
        <dbReference type="Proteomes" id="UP000000763"/>
    </source>
</evidence>
<proteinExistence type="predicted"/>
<protein>
    <submittedName>
        <fullName evidence="2">Uncharacterized protein</fullName>
    </submittedName>
</protein>
<dbReference type="EMBL" id="AP005473">
    <property type="protein sequence ID" value="BAC57350.1"/>
    <property type="molecule type" value="Genomic_DNA"/>
</dbReference>
<gene>
    <name evidence="2" type="primary">OSJNBa0077B15.129</name>
</gene>
<accession>A0A0P0X2I7</accession>